<reference evidence="1 2" key="1">
    <citation type="submission" date="2017-09" db="EMBL/GenBank/DDBJ databases">
        <title>Large-scale bioinformatics analysis of Bacillus genomes uncovers conserved roles of natural products in bacterial physiology.</title>
        <authorList>
            <consortium name="Agbiome Team Llc"/>
            <person name="Bleich R.M."/>
            <person name="Grubbs K.J."/>
            <person name="Santa Maria K.C."/>
            <person name="Allen S.E."/>
            <person name="Farag S."/>
            <person name="Shank E.A."/>
            <person name="Bowers A."/>
        </authorList>
    </citation>
    <scope>NUCLEOTIDE SEQUENCE [LARGE SCALE GENOMIC DNA]</scope>
    <source>
        <strain evidence="1 2">AFS092789</strain>
    </source>
</reference>
<protein>
    <submittedName>
        <fullName evidence="1">Uncharacterized protein</fullName>
    </submittedName>
</protein>
<dbReference type="RefSeq" id="WP_098007439.1">
    <property type="nucleotide sequence ID" value="NZ_NVMX01000312.1"/>
</dbReference>
<organism evidence="1 2">
    <name type="scientific">Bacillus cereus</name>
    <dbReference type="NCBI Taxonomy" id="1396"/>
    <lineage>
        <taxon>Bacteria</taxon>
        <taxon>Bacillati</taxon>
        <taxon>Bacillota</taxon>
        <taxon>Bacilli</taxon>
        <taxon>Bacillales</taxon>
        <taxon>Bacillaceae</taxon>
        <taxon>Bacillus</taxon>
        <taxon>Bacillus cereus group</taxon>
    </lineage>
</organism>
<comment type="caution">
    <text evidence="1">The sequence shown here is derived from an EMBL/GenBank/DDBJ whole genome shotgun (WGS) entry which is preliminary data.</text>
</comment>
<gene>
    <name evidence="1" type="ORF">CON36_36515</name>
</gene>
<dbReference type="AlphaFoldDB" id="A0A9X6SRZ8"/>
<dbReference type="EMBL" id="NVMX01000312">
    <property type="protein sequence ID" value="PDZ93939.1"/>
    <property type="molecule type" value="Genomic_DNA"/>
</dbReference>
<accession>A0A9X6SRZ8</accession>
<evidence type="ECO:0000313" key="2">
    <source>
        <dbReference type="Proteomes" id="UP000219922"/>
    </source>
</evidence>
<proteinExistence type="predicted"/>
<sequence>MKPDIIKQVNEGQYYWTITDLKNVLASVNGWWGANGLETTWKELVEYLNKGTIQVQIEDCPIYPIPDREVDFEEWVQFDTYATRRGNHQLVHIRWCGYRWILEKTGEKPRVLTSGANGYVESFKMAIKAGESSAFEVMDWLRQGNKIAIIPYPVDSKLYVYIFSAKEEFIKEQEAKIFDVLDKVRNHMKKAEQEYLEKQNFAPKE</sequence>
<evidence type="ECO:0000313" key="1">
    <source>
        <dbReference type="EMBL" id="PDZ93939.1"/>
    </source>
</evidence>
<name>A0A9X6SRZ8_BACCE</name>
<dbReference type="Proteomes" id="UP000219922">
    <property type="component" value="Unassembled WGS sequence"/>
</dbReference>